<evidence type="ECO:0000256" key="2">
    <source>
        <dbReference type="ARBA" id="ARBA00005896"/>
    </source>
</evidence>
<dbReference type="GO" id="GO:0005737">
    <property type="term" value="C:cytoplasm"/>
    <property type="evidence" value="ECO:0007669"/>
    <property type="project" value="TreeGrafter"/>
</dbReference>
<dbReference type="GO" id="GO:0046872">
    <property type="term" value="F:metal ion binding"/>
    <property type="evidence" value="ECO:0007669"/>
    <property type="project" value="UniProtKB-KW"/>
</dbReference>
<dbReference type="VEuPathDB" id="FungiDB:AB675_6897"/>
<evidence type="ECO:0000313" key="9">
    <source>
        <dbReference type="Proteomes" id="UP000038010"/>
    </source>
</evidence>
<feature type="domain" description="TauD/TfdA-like" evidence="7">
    <location>
        <begin position="59"/>
        <end position="331"/>
    </location>
</feature>
<dbReference type="Proteomes" id="UP000038010">
    <property type="component" value="Unassembled WGS sequence"/>
</dbReference>
<comment type="caution">
    <text evidence="8">The sequence shown here is derived from an EMBL/GenBank/DDBJ whole genome shotgun (WGS) entry which is preliminary data.</text>
</comment>
<gene>
    <name evidence="8" type="ORF">AB675_6897</name>
</gene>
<comment type="cofactor">
    <cofactor evidence="1">
        <name>Fe(2+)</name>
        <dbReference type="ChEBI" id="CHEBI:29033"/>
    </cofactor>
</comment>
<keyword evidence="6" id="KW-0408">Iron</keyword>
<evidence type="ECO:0000256" key="5">
    <source>
        <dbReference type="ARBA" id="ARBA00023002"/>
    </source>
</evidence>
<dbReference type="SUPFAM" id="SSF51197">
    <property type="entry name" value="Clavaminate synthase-like"/>
    <property type="match status" value="1"/>
</dbReference>
<dbReference type="InterPro" id="IPR003819">
    <property type="entry name" value="TauD/TfdA-like"/>
</dbReference>
<sequence>MIAPIETKPRVEPLYPDYLPHYDPDEKVEGVGSFEHDDPGFRADAELPNLLHDATNKFDLSPHCGTELHGVQISELSPAGLDELALFTAERGCVVLRNQKFNDIGFEKQSKIASHFGPLHRHGWMPHPKNGPVEFVIVYDSEDDLRIRKSWARKSPIQFHVDQSPETQPPGLTFFCMLESPPGPGGDTIISHMGRAFDRLSPSFRGRLEGLKAIHTTANPIMREIRDNGNQAVLRRPITKSVHPVVTLHPVTKRKCLFVNSSYTQSIVGWDEEESDYLLKFLFDHVNRGADFSCRVRYEPGTIVVWDQRCTQHSQTLDYSPGQRRHAFRLTPLANVPIPSKVEEDDGECQKDEGRMMLNLC</sequence>
<dbReference type="InterPro" id="IPR051323">
    <property type="entry name" value="AtsK-like"/>
</dbReference>
<evidence type="ECO:0000256" key="6">
    <source>
        <dbReference type="ARBA" id="ARBA00023004"/>
    </source>
</evidence>
<dbReference type="OrthoDB" id="10257314at2759"/>
<dbReference type="PANTHER" id="PTHR30468:SF1">
    <property type="entry name" value="ALPHA-KETOGLUTARATE-DEPENDENT SULFONATE DIOXYGENASE"/>
    <property type="match status" value="1"/>
</dbReference>
<keyword evidence="3" id="KW-0479">Metal-binding</keyword>
<evidence type="ECO:0000313" key="8">
    <source>
        <dbReference type="EMBL" id="KPI43171.1"/>
    </source>
</evidence>
<accession>A0A0N0NPU8</accession>
<evidence type="ECO:0000259" key="7">
    <source>
        <dbReference type="Pfam" id="PF02668"/>
    </source>
</evidence>
<dbReference type="GeneID" id="28739101"/>
<keyword evidence="4 8" id="KW-0223">Dioxygenase</keyword>
<dbReference type="Pfam" id="PF02668">
    <property type="entry name" value="TauD"/>
    <property type="match status" value="1"/>
</dbReference>
<evidence type="ECO:0000256" key="1">
    <source>
        <dbReference type="ARBA" id="ARBA00001954"/>
    </source>
</evidence>
<evidence type="ECO:0000256" key="4">
    <source>
        <dbReference type="ARBA" id="ARBA00022964"/>
    </source>
</evidence>
<dbReference type="Gene3D" id="3.60.130.10">
    <property type="entry name" value="Clavaminate synthase-like"/>
    <property type="match status" value="1"/>
</dbReference>
<dbReference type="EMBL" id="LFJN01000005">
    <property type="protein sequence ID" value="KPI43171.1"/>
    <property type="molecule type" value="Genomic_DNA"/>
</dbReference>
<dbReference type="GO" id="GO:0016706">
    <property type="term" value="F:2-oxoglutarate-dependent dioxygenase activity"/>
    <property type="evidence" value="ECO:0007669"/>
    <property type="project" value="TreeGrafter"/>
</dbReference>
<protein>
    <submittedName>
        <fullName evidence="8">Alpha-ketoglutarate-dependent sulfonate dioxygenase</fullName>
    </submittedName>
</protein>
<dbReference type="RefSeq" id="XP_018003134.1">
    <property type="nucleotide sequence ID" value="XM_018147221.1"/>
</dbReference>
<comment type="similarity">
    <text evidence="2">Belongs to the TfdA dioxygenase family.</text>
</comment>
<dbReference type="STRING" id="1664694.A0A0N0NPU8"/>
<organism evidence="8 9">
    <name type="scientific">Cyphellophora attinorum</name>
    <dbReference type="NCBI Taxonomy" id="1664694"/>
    <lineage>
        <taxon>Eukaryota</taxon>
        <taxon>Fungi</taxon>
        <taxon>Dikarya</taxon>
        <taxon>Ascomycota</taxon>
        <taxon>Pezizomycotina</taxon>
        <taxon>Eurotiomycetes</taxon>
        <taxon>Chaetothyriomycetidae</taxon>
        <taxon>Chaetothyriales</taxon>
        <taxon>Cyphellophoraceae</taxon>
        <taxon>Cyphellophora</taxon>
    </lineage>
</organism>
<keyword evidence="5" id="KW-0560">Oxidoreductase</keyword>
<evidence type="ECO:0000256" key="3">
    <source>
        <dbReference type="ARBA" id="ARBA00022723"/>
    </source>
</evidence>
<name>A0A0N0NPU8_9EURO</name>
<dbReference type="InterPro" id="IPR042098">
    <property type="entry name" value="TauD-like_sf"/>
</dbReference>
<dbReference type="PANTHER" id="PTHR30468">
    <property type="entry name" value="ALPHA-KETOGLUTARATE-DEPENDENT SULFONATE DIOXYGENASE"/>
    <property type="match status" value="1"/>
</dbReference>
<reference evidence="8 9" key="1">
    <citation type="submission" date="2015-06" db="EMBL/GenBank/DDBJ databases">
        <title>Draft genome of the ant-associated black yeast Phialophora attae CBS 131958.</title>
        <authorList>
            <person name="Moreno L.F."/>
            <person name="Stielow B.J."/>
            <person name="de Hoog S."/>
            <person name="Vicente V.A."/>
            <person name="Weiss V.A."/>
            <person name="de Vries M."/>
            <person name="Cruz L.M."/>
            <person name="Souza E.M."/>
        </authorList>
    </citation>
    <scope>NUCLEOTIDE SEQUENCE [LARGE SCALE GENOMIC DNA]</scope>
    <source>
        <strain evidence="8 9">CBS 131958</strain>
    </source>
</reference>
<proteinExistence type="inferred from homology"/>
<keyword evidence="9" id="KW-1185">Reference proteome</keyword>
<dbReference type="AlphaFoldDB" id="A0A0N0NPU8"/>